<feature type="domain" description="Activator of Hsp90 ATPase homologue 1/2-like C-terminal" evidence="2">
    <location>
        <begin position="13"/>
        <end position="134"/>
    </location>
</feature>
<evidence type="ECO:0000313" key="3">
    <source>
        <dbReference type="EMBL" id="SKC89236.1"/>
    </source>
</evidence>
<dbReference type="SUPFAM" id="SSF55961">
    <property type="entry name" value="Bet v1-like"/>
    <property type="match status" value="1"/>
</dbReference>
<reference evidence="3 4" key="1">
    <citation type="submission" date="2017-02" db="EMBL/GenBank/DDBJ databases">
        <authorList>
            <person name="Peterson S.W."/>
        </authorList>
    </citation>
    <scope>NUCLEOTIDE SEQUENCE [LARGE SCALE GENOMIC DNA]</scope>
    <source>
        <strain evidence="3 4">DSM 25262</strain>
    </source>
</reference>
<dbReference type="EMBL" id="FUZU01000005">
    <property type="protein sequence ID" value="SKC89236.1"/>
    <property type="molecule type" value="Genomic_DNA"/>
</dbReference>
<protein>
    <submittedName>
        <fullName evidence="3">Uncharacterized conserved protein YndB, AHSA1/START domain</fullName>
    </submittedName>
</protein>
<dbReference type="STRING" id="688867.SAMN05660236_5799"/>
<dbReference type="InterPro" id="IPR023393">
    <property type="entry name" value="START-like_dom_sf"/>
</dbReference>
<sequence>MKSEPFVIERTYNAPVEKVWKAITDKNDMKQWYFDIASFKPEVGFEFQFEGNDGKRTFLHLCKVTEVIVNKKLTYSWRYDGFPGNSFVTFELFAEADKTRLRLTHAGLDTFPSDDPSFGKDSFAKGWTELIGSLLKGHVEQATVAK</sequence>
<accession>A0A1T5MM22</accession>
<evidence type="ECO:0000313" key="4">
    <source>
        <dbReference type="Proteomes" id="UP000190961"/>
    </source>
</evidence>
<dbReference type="Pfam" id="PF08327">
    <property type="entry name" value="AHSA1"/>
    <property type="match status" value="1"/>
</dbReference>
<organism evidence="3 4">
    <name type="scientific">Ohtaekwangia koreensis</name>
    <dbReference type="NCBI Taxonomy" id="688867"/>
    <lineage>
        <taxon>Bacteria</taxon>
        <taxon>Pseudomonadati</taxon>
        <taxon>Bacteroidota</taxon>
        <taxon>Cytophagia</taxon>
        <taxon>Cytophagales</taxon>
        <taxon>Fulvivirgaceae</taxon>
        <taxon>Ohtaekwangia</taxon>
    </lineage>
</organism>
<comment type="similarity">
    <text evidence="1">Belongs to the AHA1 family.</text>
</comment>
<gene>
    <name evidence="3" type="ORF">SAMN05660236_5799</name>
</gene>
<dbReference type="Proteomes" id="UP000190961">
    <property type="component" value="Unassembled WGS sequence"/>
</dbReference>
<evidence type="ECO:0000259" key="2">
    <source>
        <dbReference type="Pfam" id="PF08327"/>
    </source>
</evidence>
<dbReference type="Gene3D" id="3.30.530.20">
    <property type="match status" value="1"/>
</dbReference>
<name>A0A1T5MM22_9BACT</name>
<dbReference type="InterPro" id="IPR013538">
    <property type="entry name" value="ASHA1/2-like_C"/>
</dbReference>
<dbReference type="CDD" id="cd07814">
    <property type="entry name" value="SRPBCC_CalC_Aha1-like"/>
    <property type="match status" value="1"/>
</dbReference>
<dbReference type="AlphaFoldDB" id="A0A1T5MM22"/>
<evidence type="ECO:0000256" key="1">
    <source>
        <dbReference type="ARBA" id="ARBA00006817"/>
    </source>
</evidence>
<proteinExistence type="inferred from homology"/>
<keyword evidence="4" id="KW-1185">Reference proteome</keyword>
<dbReference type="RefSeq" id="WP_079690298.1">
    <property type="nucleotide sequence ID" value="NZ_FUZU01000005.1"/>
</dbReference>
<dbReference type="OrthoDB" id="2355173at2"/>